<evidence type="ECO:0000313" key="2">
    <source>
        <dbReference type="Proteomes" id="UP001056120"/>
    </source>
</evidence>
<proteinExistence type="predicted"/>
<evidence type="ECO:0000313" key="1">
    <source>
        <dbReference type="EMBL" id="KAI3809521.1"/>
    </source>
</evidence>
<reference evidence="2" key="1">
    <citation type="journal article" date="2022" name="Mol. Ecol. Resour.">
        <title>The genomes of chicory, endive, great burdock and yacon provide insights into Asteraceae palaeo-polyploidization history and plant inulin production.</title>
        <authorList>
            <person name="Fan W."/>
            <person name="Wang S."/>
            <person name="Wang H."/>
            <person name="Wang A."/>
            <person name="Jiang F."/>
            <person name="Liu H."/>
            <person name="Zhao H."/>
            <person name="Xu D."/>
            <person name="Zhang Y."/>
        </authorList>
    </citation>
    <scope>NUCLEOTIDE SEQUENCE [LARGE SCALE GENOMIC DNA]</scope>
    <source>
        <strain evidence="2">cv. Yunnan</strain>
    </source>
</reference>
<dbReference type="EMBL" id="CM042025">
    <property type="protein sequence ID" value="KAI3809521.1"/>
    <property type="molecule type" value="Genomic_DNA"/>
</dbReference>
<protein>
    <submittedName>
        <fullName evidence="1">Uncharacterized protein</fullName>
    </submittedName>
</protein>
<sequence>MPLPQISSSSENDSSNNASVGDFIFLSTIAQKTLIACLFYFTYKTSLCTSPLPFFVFLHLSRELVCRFFVKDG</sequence>
<comment type="caution">
    <text evidence="1">The sequence shown here is derived from an EMBL/GenBank/DDBJ whole genome shotgun (WGS) entry which is preliminary data.</text>
</comment>
<accession>A0ACB9IPX3</accession>
<gene>
    <name evidence="1" type="ORF">L1987_25498</name>
</gene>
<dbReference type="Proteomes" id="UP001056120">
    <property type="component" value="Linkage Group LG08"/>
</dbReference>
<reference evidence="1 2" key="2">
    <citation type="journal article" date="2022" name="Mol. Ecol. Resour.">
        <title>The genomes of chicory, endive, great burdock and yacon provide insights into Asteraceae paleo-polyploidization history and plant inulin production.</title>
        <authorList>
            <person name="Fan W."/>
            <person name="Wang S."/>
            <person name="Wang H."/>
            <person name="Wang A."/>
            <person name="Jiang F."/>
            <person name="Liu H."/>
            <person name="Zhao H."/>
            <person name="Xu D."/>
            <person name="Zhang Y."/>
        </authorList>
    </citation>
    <scope>NUCLEOTIDE SEQUENCE [LARGE SCALE GENOMIC DNA]</scope>
    <source>
        <strain evidence="2">cv. Yunnan</strain>
        <tissue evidence="1">Leaves</tissue>
    </source>
</reference>
<keyword evidence="2" id="KW-1185">Reference proteome</keyword>
<name>A0ACB9IPX3_9ASTR</name>
<organism evidence="1 2">
    <name type="scientific">Smallanthus sonchifolius</name>
    <dbReference type="NCBI Taxonomy" id="185202"/>
    <lineage>
        <taxon>Eukaryota</taxon>
        <taxon>Viridiplantae</taxon>
        <taxon>Streptophyta</taxon>
        <taxon>Embryophyta</taxon>
        <taxon>Tracheophyta</taxon>
        <taxon>Spermatophyta</taxon>
        <taxon>Magnoliopsida</taxon>
        <taxon>eudicotyledons</taxon>
        <taxon>Gunneridae</taxon>
        <taxon>Pentapetalae</taxon>
        <taxon>asterids</taxon>
        <taxon>campanulids</taxon>
        <taxon>Asterales</taxon>
        <taxon>Asteraceae</taxon>
        <taxon>Asteroideae</taxon>
        <taxon>Heliantheae alliance</taxon>
        <taxon>Millerieae</taxon>
        <taxon>Smallanthus</taxon>
    </lineage>
</organism>